<dbReference type="KEGG" id="csl:COCSUDRAFT_12421"/>
<dbReference type="Gene3D" id="3.30.860.10">
    <property type="entry name" value="30s Ribosomal Protein S19, Chain A"/>
    <property type="match status" value="1"/>
</dbReference>
<dbReference type="Pfam" id="PF00203">
    <property type="entry name" value="Ribosomal_S19"/>
    <property type="match status" value="1"/>
</dbReference>
<dbReference type="GeneID" id="17044256"/>
<reference evidence="5 6" key="1">
    <citation type="journal article" date="2012" name="Genome Biol.">
        <title>The genome of the polar eukaryotic microalga coccomyxa subellipsoidea reveals traits of cold adaptation.</title>
        <authorList>
            <person name="Blanc G."/>
            <person name="Agarkova I."/>
            <person name="Grimwood J."/>
            <person name="Kuo A."/>
            <person name="Brueggeman A."/>
            <person name="Dunigan D."/>
            <person name="Gurnon J."/>
            <person name="Ladunga I."/>
            <person name="Lindquist E."/>
            <person name="Lucas S."/>
            <person name="Pangilinan J."/>
            <person name="Proschold T."/>
            <person name="Salamov A."/>
            <person name="Schmutz J."/>
            <person name="Weeks D."/>
            <person name="Yamada T."/>
            <person name="Claverie J.M."/>
            <person name="Grigoriev I."/>
            <person name="Van Etten J."/>
            <person name="Lomsadze A."/>
            <person name="Borodovsky M."/>
        </authorList>
    </citation>
    <scope>NUCLEOTIDE SEQUENCE [LARGE SCALE GENOMIC DNA]</scope>
    <source>
        <strain evidence="5 6">C-169</strain>
    </source>
</reference>
<dbReference type="GO" id="GO:0005840">
    <property type="term" value="C:ribosome"/>
    <property type="evidence" value="ECO:0007669"/>
    <property type="project" value="UniProtKB-KW"/>
</dbReference>
<comment type="similarity">
    <text evidence="1 4">Belongs to the universal ribosomal protein uS19 family.</text>
</comment>
<dbReference type="GO" id="GO:0003735">
    <property type="term" value="F:structural constituent of ribosome"/>
    <property type="evidence" value="ECO:0007669"/>
    <property type="project" value="InterPro"/>
</dbReference>
<dbReference type="InterPro" id="IPR002222">
    <property type="entry name" value="Ribosomal_uS19"/>
</dbReference>
<dbReference type="OrthoDB" id="565652at2759"/>
<dbReference type="PRINTS" id="PR00975">
    <property type="entry name" value="RIBOSOMALS19"/>
</dbReference>
<organism evidence="5 6">
    <name type="scientific">Coccomyxa subellipsoidea (strain C-169)</name>
    <name type="common">Green microalga</name>
    <dbReference type="NCBI Taxonomy" id="574566"/>
    <lineage>
        <taxon>Eukaryota</taxon>
        <taxon>Viridiplantae</taxon>
        <taxon>Chlorophyta</taxon>
        <taxon>core chlorophytes</taxon>
        <taxon>Trebouxiophyceae</taxon>
        <taxon>Trebouxiophyceae incertae sedis</taxon>
        <taxon>Coccomyxaceae</taxon>
        <taxon>Coccomyxa</taxon>
        <taxon>Coccomyxa subellipsoidea</taxon>
    </lineage>
</organism>
<dbReference type="RefSeq" id="XP_005650802.1">
    <property type="nucleotide sequence ID" value="XM_005650745.1"/>
</dbReference>
<dbReference type="Proteomes" id="UP000007264">
    <property type="component" value="Unassembled WGS sequence"/>
</dbReference>
<dbReference type="AlphaFoldDB" id="I0Z6I9"/>
<sequence>MAFDTVLPQLIGGSFLVYNGKIYAPVKVSEEMTGHKFRGFATTRKGPTHQLTGTLTSLGLKADGLRSWP</sequence>
<evidence type="ECO:0000313" key="6">
    <source>
        <dbReference type="Proteomes" id="UP000007264"/>
    </source>
</evidence>
<evidence type="ECO:0000256" key="2">
    <source>
        <dbReference type="ARBA" id="ARBA00022980"/>
    </source>
</evidence>
<gene>
    <name evidence="5" type="ORF">COCSUDRAFT_12421</name>
</gene>
<dbReference type="SUPFAM" id="SSF54570">
    <property type="entry name" value="Ribosomal protein S19"/>
    <property type="match status" value="1"/>
</dbReference>
<dbReference type="EMBL" id="AGSI01000002">
    <property type="protein sequence ID" value="EIE26258.1"/>
    <property type="molecule type" value="Genomic_DNA"/>
</dbReference>
<keyword evidence="2 4" id="KW-0689">Ribosomal protein</keyword>
<dbReference type="GO" id="GO:1990904">
    <property type="term" value="C:ribonucleoprotein complex"/>
    <property type="evidence" value="ECO:0007669"/>
    <property type="project" value="UniProtKB-KW"/>
</dbReference>
<evidence type="ECO:0000256" key="1">
    <source>
        <dbReference type="ARBA" id="ARBA00007345"/>
    </source>
</evidence>
<evidence type="ECO:0000313" key="5">
    <source>
        <dbReference type="EMBL" id="EIE26258.1"/>
    </source>
</evidence>
<evidence type="ECO:0000256" key="3">
    <source>
        <dbReference type="ARBA" id="ARBA00023274"/>
    </source>
</evidence>
<keyword evidence="3 4" id="KW-0687">Ribonucleoprotein</keyword>
<proteinExistence type="inferred from homology"/>
<keyword evidence="6" id="KW-1185">Reference proteome</keyword>
<name>I0Z6I9_COCSC</name>
<comment type="caution">
    <text evidence="5">The sequence shown here is derived from an EMBL/GenBank/DDBJ whole genome shotgun (WGS) entry which is preliminary data.</text>
</comment>
<dbReference type="STRING" id="574566.I0Z6I9"/>
<evidence type="ECO:0000256" key="4">
    <source>
        <dbReference type="RuleBase" id="RU003485"/>
    </source>
</evidence>
<dbReference type="GO" id="GO:0006412">
    <property type="term" value="P:translation"/>
    <property type="evidence" value="ECO:0007669"/>
    <property type="project" value="InterPro"/>
</dbReference>
<accession>I0Z6I9</accession>
<protein>
    <submittedName>
        <fullName evidence="5">Uncharacterized protein</fullName>
    </submittedName>
</protein>
<dbReference type="InterPro" id="IPR023575">
    <property type="entry name" value="Ribosomal_uS19_SF"/>
</dbReference>